<dbReference type="Proteomes" id="UP000805193">
    <property type="component" value="Unassembled WGS sequence"/>
</dbReference>
<protein>
    <submittedName>
        <fullName evidence="1">Uncharacterized protein</fullName>
    </submittedName>
</protein>
<reference evidence="1 2" key="1">
    <citation type="journal article" date="2020" name="Cell">
        <title>Large-Scale Comparative Analyses of Tick Genomes Elucidate Their Genetic Diversity and Vector Capacities.</title>
        <authorList>
            <consortium name="Tick Genome and Microbiome Consortium (TIGMIC)"/>
            <person name="Jia N."/>
            <person name="Wang J."/>
            <person name="Shi W."/>
            <person name="Du L."/>
            <person name="Sun Y."/>
            <person name="Zhan W."/>
            <person name="Jiang J.F."/>
            <person name="Wang Q."/>
            <person name="Zhang B."/>
            <person name="Ji P."/>
            <person name="Bell-Sakyi L."/>
            <person name="Cui X.M."/>
            <person name="Yuan T.T."/>
            <person name="Jiang B.G."/>
            <person name="Yang W.F."/>
            <person name="Lam T.T."/>
            <person name="Chang Q.C."/>
            <person name="Ding S.J."/>
            <person name="Wang X.J."/>
            <person name="Zhu J.G."/>
            <person name="Ruan X.D."/>
            <person name="Zhao L."/>
            <person name="Wei J.T."/>
            <person name="Ye R.Z."/>
            <person name="Que T.C."/>
            <person name="Du C.H."/>
            <person name="Zhou Y.H."/>
            <person name="Cheng J.X."/>
            <person name="Dai P.F."/>
            <person name="Guo W.B."/>
            <person name="Han X.H."/>
            <person name="Huang E.J."/>
            <person name="Li L.F."/>
            <person name="Wei W."/>
            <person name="Gao Y.C."/>
            <person name="Liu J.Z."/>
            <person name="Shao H.Z."/>
            <person name="Wang X."/>
            <person name="Wang C.C."/>
            <person name="Yang T.C."/>
            <person name="Huo Q.B."/>
            <person name="Li W."/>
            <person name="Chen H.Y."/>
            <person name="Chen S.E."/>
            <person name="Zhou L.G."/>
            <person name="Ni X.B."/>
            <person name="Tian J.H."/>
            <person name="Sheng Y."/>
            <person name="Liu T."/>
            <person name="Pan Y.S."/>
            <person name="Xia L.Y."/>
            <person name="Li J."/>
            <person name="Zhao F."/>
            <person name="Cao W.C."/>
        </authorList>
    </citation>
    <scope>NUCLEOTIDE SEQUENCE [LARGE SCALE GENOMIC DNA]</scope>
    <source>
        <strain evidence="1">Iper-2018</strain>
    </source>
</reference>
<comment type="caution">
    <text evidence="1">The sequence shown here is derived from an EMBL/GenBank/DDBJ whole genome shotgun (WGS) entry which is preliminary data.</text>
</comment>
<name>A0AC60P8V3_IXOPE</name>
<accession>A0AC60P8V3</accession>
<gene>
    <name evidence="1" type="ORF">HPB47_007037</name>
</gene>
<organism evidence="1 2">
    <name type="scientific">Ixodes persulcatus</name>
    <name type="common">Taiga tick</name>
    <dbReference type="NCBI Taxonomy" id="34615"/>
    <lineage>
        <taxon>Eukaryota</taxon>
        <taxon>Metazoa</taxon>
        <taxon>Ecdysozoa</taxon>
        <taxon>Arthropoda</taxon>
        <taxon>Chelicerata</taxon>
        <taxon>Arachnida</taxon>
        <taxon>Acari</taxon>
        <taxon>Parasitiformes</taxon>
        <taxon>Ixodida</taxon>
        <taxon>Ixodoidea</taxon>
        <taxon>Ixodidae</taxon>
        <taxon>Ixodinae</taxon>
        <taxon>Ixodes</taxon>
    </lineage>
</organism>
<keyword evidence="2" id="KW-1185">Reference proteome</keyword>
<sequence length="101" mass="11330">MLTALGVRFAQPMKSWFAHPLDPTSGVHAVLDACNMLKLMCNPLAEKGCIKDGAGRVVAWWYLVALDNLQQQEGLHTANKLRKQHMNFERQKMEVPLAAQT</sequence>
<dbReference type="EMBL" id="JABSTQ010011030">
    <property type="protein sequence ID" value="KAG0415791.1"/>
    <property type="molecule type" value="Genomic_DNA"/>
</dbReference>
<evidence type="ECO:0000313" key="2">
    <source>
        <dbReference type="Proteomes" id="UP000805193"/>
    </source>
</evidence>
<evidence type="ECO:0000313" key="1">
    <source>
        <dbReference type="EMBL" id="KAG0415791.1"/>
    </source>
</evidence>
<proteinExistence type="predicted"/>